<evidence type="ECO:0000256" key="2">
    <source>
        <dbReference type="ARBA" id="ARBA00022722"/>
    </source>
</evidence>
<evidence type="ECO:0000313" key="4">
    <source>
        <dbReference type="EMBL" id="MST31137.1"/>
    </source>
</evidence>
<evidence type="ECO:0000256" key="3">
    <source>
        <dbReference type="ARBA" id="ARBA00022801"/>
    </source>
</evidence>
<feature type="non-terminal residue" evidence="4">
    <location>
        <position position="76"/>
    </location>
</feature>
<dbReference type="Pfam" id="PF01934">
    <property type="entry name" value="HepT-like"/>
    <property type="match status" value="1"/>
</dbReference>
<dbReference type="EMBL" id="WJHE01000005">
    <property type="protein sequence ID" value="MST31137.1"/>
    <property type="molecule type" value="Genomic_DNA"/>
</dbReference>
<accession>A0ABW9QP91</accession>
<organism evidence="4 5">
    <name type="scientific">Acidiferrimicrobium australe</name>
    <dbReference type="NCBI Taxonomy" id="2664430"/>
    <lineage>
        <taxon>Bacteria</taxon>
        <taxon>Bacillati</taxon>
        <taxon>Actinomycetota</taxon>
        <taxon>Acidimicrobiia</taxon>
        <taxon>Acidimicrobiales</taxon>
        <taxon>Acidimicrobiaceae</taxon>
        <taxon>Acidiferrimicrobium</taxon>
    </lineage>
</organism>
<dbReference type="InterPro" id="IPR008201">
    <property type="entry name" value="HepT-like"/>
</dbReference>
<gene>
    <name evidence="4" type="ORF">GHK86_00125</name>
</gene>
<protein>
    <recommendedName>
        <fullName evidence="6">DUF86 domain-containing protein</fullName>
    </recommendedName>
</protein>
<dbReference type="Proteomes" id="UP000437736">
    <property type="component" value="Unassembled WGS sequence"/>
</dbReference>
<evidence type="ECO:0008006" key="6">
    <source>
        <dbReference type="Google" id="ProtNLM"/>
    </source>
</evidence>
<sequence>MARPVGDVVGDLQEAVRAGAELVGRGRSAWDADRVHRLAGEAIISRVGEAVVQLPEEVRAAMPAVPWREWRAQRNL</sequence>
<evidence type="ECO:0000256" key="1">
    <source>
        <dbReference type="ARBA" id="ARBA00022649"/>
    </source>
</evidence>
<keyword evidence="2" id="KW-0540">Nuclease</keyword>
<evidence type="ECO:0000313" key="5">
    <source>
        <dbReference type="Proteomes" id="UP000437736"/>
    </source>
</evidence>
<name>A0ABW9QP91_9ACTN</name>
<keyword evidence="3" id="KW-0378">Hydrolase</keyword>
<keyword evidence="5" id="KW-1185">Reference proteome</keyword>
<keyword evidence="1" id="KW-1277">Toxin-antitoxin system</keyword>
<comment type="caution">
    <text evidence="4">The sequence shown here is derived from an EMBL/GenBank/DDBJ whole genome shotgun (WGS) entry which is preliminary data.</text>
</comment>
<proteinExistence type="predicted"/>
<reference evidence="4 5" key="1">
    <citation type="submission" date="2019-11" db="EMBL/GenBank/DDBJ databases">
        <title>Acidiferrimicrobium australis gen. nov., sp. nov., an acidophilic and obligately heterotrophic, member of the Actinobacteria that catalyses dissimilatory oxido- reduction of iron isolated from metal-rich acidic water in Chile.</title>
        <authorList>
            <person name="Gonzalez D."/>
            <person name="Huber K."/>
            <person name="Hedrich S."/>
            <person name="Rojas-Villalobos C."/>
            <person name="Quatrini R."/>
            <person name="Dinamarca M.A."/>
            <person name="Schwarz A."/>
            <person name="Canales C."/>
            <person name="Nancucheo I."/>
        </authorList>
    </citation>
    <scope>NUCLEOTIDE SEQUENCE [LARGE SCALE GENOMIC DNA]</scope>
    <source>
        <strain evidence="4 5">USS-CCA1</strain>
    </source>
</reference>